<dbReference type="GO" id="GO:0003924">
    <property type="term" value="F:GTPase activity"/>
    <property type="evidence" value="ECO:0007669"/>
    <property type="project" value="InterPro"/>
</dbReference>
<dbReference type="InterPro" id="IPR003578">
    <property type="entry name" value="Small_GTPase_Rho"/>
</dbReference>
<proteinExistence type="inferred from homology"/>
<evidence type="ECO:0000256" key="1">
    <source>
        <dbReference type="ARBA" id="ARBA00010142"/>
    </source>
</evidence>
<dbReference type="GO" id="GO:0005525">
    <property type="term" value="F:GTP binding"/>
    <property type="evidence" value="ECO:0007669"/>
    <property type="project" value="UniProtKB-KW"/>
</dbReference>
<organism evidence="4">
    <name type="scientific">Arcella intermedia</name>
    <dbReference type="NCBI Taxonomy" id="1963864"/>
    <lineage>
        <taxon>Eukaryota</taxon>
        <taxon>Amoebozoa</taxon>
        <taxon>Tubulinea</taxon>
        <taxon>Elardia</taxon>
        <taxon>Arcellinida</taxon>
        <taxon>Sphaerothecina</taxon>
        <taxon>Arcellidae</taxon>
        <taxon>Arcella</taxon>
    </lineage>
</organism>
<comment type="similarity">
    <text evidence="1">Belongs to the small GTPase superfamily. Rho family.</text>
</comment>
<dbReference type="GO" id="GO:0007264">
    <property type="term" value="P:small GTPase-mediated signal transduction"/>
    <property type="evidence" value="ECO:0007669"/>
    <property type="project" value="InterPro"/>
</dbReference>
<dbReference type="SUPFAM" id="SSF52540">
    <property type="entry name" value="P-loop containing nucleoside triphosphate hydrolases"/>
    <property type="match status" value="1"/>
</dbReference>
<keyword evidence="2" id="KW-0547">Nucleotide-binding</keyword>
<dbReference type="EMBL" id="GIBP01008109">
    <property type="protein sequence ID" value="NDV37078.1"/>
    <property type="molecule type" value="Transcribed_RNA"/>
</dbReference>
<dbReference type="FunFam" id="3.40.50.300:FF:001179">
    <property type="entry name" value="Rho family GTPase"/>
    <property type="match status" value="1"/>
</dbReference>
<dbReference type="Pfam" id="PF00071">
    <property type="entry name" value="Ras"/>
    <property type="match status" value="1"/>
</dbReference>
<dbReference type="Gene3D" id="3.40.50.300">
    <property type="entry name" value="P-loop containing nucleotide triphosphate hydrolases"/>
    <property type="match status" value="1"/>
</dbReference>
<dbReference type="PROSITE" id="PS51420">
    <property type="entry name" value="RHO"/>
    <property type="match status" value="1"/>
</dbReference>
<dbReference type="PANTHER" id="PTHR24072">
    <property type="entry name" value="RHO FAMILY GTPASE"/>
    <property type="match status" value="1"/>
</dbReference>
<dbReference type="SMART" id="SM00175">
    <property type="entry name" value="RAB"/>
    <property type="match status" value="1"/>
</dbReference>
<name>A0A6B2LK50_9EUKA</name>
<dbReference type="InterPro" id="IPR027417">
    <property type="entry name" value="P-loop_NTPase"/>
</dbReference>
<dbReference type="SMART" id="SM00174">
    <property type="entry name" value="RHO"/>
    <property type="match status" value="1"/>
</dbReference>
<evidence type="ECO:0000313" key="4">
    <source>
        <dbReference type="EMBL" id="NDV37078.1"/>
    </source>
</evidence>
<accession>A0A6B2LK50</accession>
<dbReference type="CDD" id="cd00157">
    <property type="entry name" value="Rho"/>
    <property type="match status" value="1"/>
</dbReference>
<protein>
    <submittedName>
        <fullName evidence="4">Uncharacterized protein</fullName>
    </submittedName>
</protein>
<dbReference type="NCBIfam" id="TIGR00231">
    <property type="entry name" value="small_GTP"/>
    <property type="match status" value="1"/>
</dbReference>
<dbReference type="PRINTS" id="PR00449">
    <property type="entry name" value="RASTRNSFRMNG"/>
</dbReference>
<dbReference type="InterPro" id="IPR001806">
    <property type="entry name" value="Small_GTPase"/>
</dbReference>
<dbReference type="InterPro" id="IPR005225">
    <property type="entry name" value="Small_GTP-bd"/>
</dbReference>
<keyword evidence="3" id="KW-0342">GTP-binding</keyword>
<evidence type="ECO:0000256" key="3">
    <source>
        <dbReference type="ARBA" id="ARBA00023134"/>
    </source>
</evidence>
<dbReference type="PROSITE" id="PS51421">
    <property type="entry name" value="RAS"/>
    <property type="match status" value="1"/>
</dbReference>
<sequence>MKLVVVGDAAVGKTCMLISYTSNSFPTNYIPTVFDNYSSGCGIGDTHQLGGKTFRLSLWDTAGQEDYDRLRPLSYPQTDVVLIVYSVIDPRSFSNAYGKWTHEINMYLPGVHRLLVGSKIDLRDDLKTLKLLDSQGLRPLTYEDGLEMASKVHVAKYVECSALTAVGLKEVFDEAIRVVLFPKGTPTPERSPSCLIL</sequence>
<reference evidence="4" key="1">
    <citation type="journal article" date="2020" name="J. Eukaryot. Microbiol.">
        <title>De novo Sequencing, Assembly and Annotation of the Transcriptome for the Free-Living Testate Amoeba Arcella intermedia.</title>
        <authorList>
            <person name="Ribeiro G.M."/>
            <person name="Porfirio-Sousa A.L."/>
            <person name="Maurer-Alcala X.X."/>
            <person name="Katz L.A."/>
            <person name="Lahr D.J.G."/>
        </authorList>
    </citation>
    <scope>NUCLEOTIDE SEQUENCE</scope>
</reference>
<dbReference type="AlphaFoldDB" id="A0A6B2LK50"/>
<dbReference type="SMART" id="SM00173">
    <property type="entry name" value="RAS"/>
    <property type="match status" value="1"/>
</dbReference>
<evidence type="ECO:0000256" key="2">
    <source>
        <dbReference type="ARBA" id="ARBA00022741"/>
    </source>
</evidence>
<dbReference type="PROSITE" id="PS51419">
    <property type="entry name" value="RAB"/>
    <property type="match status" value="1"/>
</dbReference>